<dbReference type="PROSITE" id="PS50885">
    <property type="entry name" value="HAMP"/>
    <property type="match status" value="1"/>
</dbReference>
<dbReference type="Pfam" id="PF00672">
    <property type="entry name" value="HAMP"/>
    <property type="match status" value="1"/>
</dbReference>
<reference evidence="7 8" key="1">
    <citation type="submission" date="2020-04" db="EMBL/GenBank/DDBJ databases">
        <title>Draft genome of Pyxidicoccus fallax type strain.</title>
        <authorList>
            <person name="Whitworth D.E."/>
        </authorList>
    </citation>
    <scope>NUCLEOTIDE SEQUENCE [LARGE SCALE GENOMIC DNA]</scope>
    <source>
        <strain evidence="7 8">DSM 14698</strain>
    </source>
</reference>
<dbReference type="Gene3D" id="1.10.287.950">
    <property type="entry name" value="Methyl-accepting chemotaxis protein"/>
    <property type="match status" value="1"/>
</dbReference>
<evidence type="ECO:0000256" key="4">
    <source>
        <dbReference type="SAM" id="Phobius"/>
    </source>
</evidence>
<dbReference type="SMART" id="SM00304">
    <property type="entry name" value="HAMP"/>
    <property type="match status" value="1"/>
</dbReference>
<keyword evidence="4" id="KW-1133">Transmembrane helix</keyword>
<keyword evidence="1 3" id="KW-0807">Transducer</keyword>
<evidence type="ECO:0000256" key="1">
    <source>
        <dbReference type="ARBA" id="ARBA00023224"/>
    </source>
</evidence>
<dbReference type="GO" id="GO:0006935">
    <property type="term" value="P:chemotaxis"/>
    <property type="evidence" value="ECO:0007669"/>
    <property type="project" value="InterPro"/>
</dbReference>
<dbReference type="SUPFAM" id="SSF58104">
    <property type="entry name" value="Methyl-accepting chemotaxis protein (MCP) signaling domain"/>
    <property type="match status" value="1"/>
</dbReference>
<dbReference type="GO" id="GO:0007165">
    <property type="term" value="P:signal transduction"/>
    <property type="evidence" value="ECO:0007669"/>
    <property type="project" value="UniProtKB-KW"/>
</dbReference>
<dbReference type="AlphaFoldDB" id="A0A848LSA2"/>
<evidence type="ECO:0000256" key="2">
    <source>
        <dbReference type="ARBA" id="ARBA00029447"/>
    </source>
</evidence>
<dbReference type="SMART" id="SM00283">
    <property type="entry name" value="MA"/>
    <property type="match status" value="1"/>
</dbReference>
<organism evidence="7 8">
    <name type="scientific">Pyxidicoccus fallax</name>
    <dbReference type="NCBI Taxonomy" id="394095"/>
    <lineage>
        <taxon>Bacteria</taxon>
        <taxon>Pseudomonadati</taxon>
        <taxon>Myxococcota</taxon>
        <taxon>Myxococcia</taxon>
        <taxon>Myxococcales</taxon>
        <taxon>Cystobacterineae</taxon>
        <taxon>Myxococcaceae</taxon>
        <taxon>Pyxidicoccus</taxon>
    </lineage>
</organism>
<keyword evidence="4" id="KW-0812">Transmembrane</keyword>
<protein>
    <submittedName>
        <fullName evidence="7">Methyl-accepting chemotaxis protein</fullName>
    </submittedName>
</protein>
<dbReference type="EMBL" id="JABBJJ010000274">
    <property type="protein sequence ID" value="NMO20838.1"/>
    <property type="molecule type" value="Genomic_DNA"/>
</dbReference>
<dbReference type="InterPro" id="IPR004090">
    <property type="entry name" value="Chemotax_Me-accpt_rcpt"/>
</dbReference>
<dbReference type="GO" id="GO:0004888">
    <property type="term" value="F:transmembrane signaling receptor activity"/>
    <property type="evidence" value="ECO:0007669"/>
    <property type="project" value="InterPro"/>
</dbReference>
<evidence type="ECO:0000259" key="6">
    <source>
        <dbReference type="PROSITE" id="PS50885"/>
    </source>
</evidence>
<dbReference type="InterPro" id="IPR004089">
    <property type="entry name" value="MCPsignal_dom"/>
</dbReference>
<evidence type="ECO:0000313" key="7">
    <source>
        <dbReference type="EMBL" id="NMO20838.1"/>
    </source>
</evidence>
<dbReference type="PANTHER" id="PTHR32089">
    <property type="entry name" value="METHYL-ACCEPTING CHEMOTAXIS PROTEIN MCPB"/>
    <property type="match status" value="1"/>
</dbReference>
<accession>A0A848LSA2</accession>
<sequence>MRFQHKVLLLPALAAVFLLVIVTMSELLGRSTERHLTAIERGHVPAVLLGRDVEQLLAEVQRDLQDAVAAEDLELLGQVDEKAERLYARLAEARGMPTADTARLQSLETLLREYLTHARATSEGMIRKDTQATARLAEMGARYTRLRDSLAQASQEEQRKMGAAFAETRQEHVSALRWLLAVGLVMLAVLGVLSVWLVAQVTRPVTKLTQVASRIATEGDLTQQIDVRSDDDIGELARGIGALVARLRTIPLTLREALAELSQSVQGISQLGREQLSVLEHQMASLEEARVAMAEISQTSRETAEQAGRVLEVATNAEALSSSSHASAEQNVKFLGELREQVSELMASINTLSEGSLKAASILVSVKDLTDQSNVLAINAAIEAARAGEEGRGFAVVAREMRSLSQQSSRSTENIGRILAEMKQTVGTANWAAEVNRQRMEAGISEALASGKGLRDITEVVRQSSAAARSIVGAVTMQNAGVDQMATVVNQLTEKMQQSMAATRGTDAAVQRLNAAFARIDKLVSGFRV</sequence>
<comment type="similarity">
    <text evidence="2">Belongs to the methyl-accepting chemotaxis (MCP) protein family.</text>
</comment>
<evidence type="ECO:0000313" key="8">
    <source>
        <dbReference type="Proteomes" id="UP000518300"/>
    </source>
</evidence>
<dbReference type="PRINTS" id="PR00260">
    <property type="entry name" value="CHEMTRNSDUCR"/>
</dbReference>
<feature type="domain" description="Methyl-accepting transducer" evidence="5">
    <location>
        <begin position="257"/>
        <end position="493"/>
    </location>
</feature>
<feature type="domain" description="HAMP" evidence="6">
    <location>
        <begin position="199"/>
        <end position="252"/>
    </location>
</feature>
<gene>
    <name evidence="7" type="ORF">HG543_39235</name>
</gene>
<feature type="transmembrane region" description="Helical" evidence="4">
    <location>
        <begin position="178"/>
        <end position="199"/>
    </location>
</feature>
<dbReference type="CDD" id="cd06225">
    <property type="entry name" value="HAMP"/>
    <property type="match status" value="1"/>
</dbReference>
<dbReference type="RefSeq" id="WP_169350042.1">
    <property type="nucleotide sequence ID" value="NZ_JABBJJ010000274.1"/>
</dbReference>
<dbReference type="PROSITE" id="PS50111">
    <property type="entry name" value="CHEMOTAXIS_TRANSDUC_2"/>
    <property type="match status" value="1"/>
</dbReference>
<keyword evidence="4" id="KW-0472">Membrane</keyword>
<comment type="caution">
    <text evidence="7">The sequence shown here is derived from an EMBL/GenBank/DDBJ whole genome shotgun (WGS) entry which is preliminary data.</text>
</comment>
<dbReference type="PANTHER" id="PTHR32089:SF112">
    <property type="entry name" value="LYSOZYME-LIKE PROTEIN-RELATED"/>
    <property type="match status" value="1"/>
</dbReference>
<name>A0A848LSA2_9BACT</name>
<dbReference type="GO" id="GO:0016020">
    <property type="term" value="C:membrane"/>
    <property type="evidence" value="ECO:0007669"/>
    <property type="project" value="InterPro"/>
</dbReference>
<evidence type="ECO:0000256" key="3">
    <source>
        <dbReference type="PROSITE-ProRule" id="PRU00284"/>
    </source>
</evidence>
<keyword evidence="8" id="KW-1185">Reference proteome</keyword>
<proteinExistence type="inferred from homology"/>
<dbReference type="Pfam" id="PF00015">
    <property type="entry name" value="MCPsignal"/>
    <property type="match status" value="1"/>
</dbReference>
<dbReference type="Proteomes" id="UP000518300">
    <property type="component" value="Unassembled WGS sequence"/>
</dbReference>
<dbReference type="InterPro" id="IPR003660">
    <property type="entry name" value="HAMP_dom"/>
</dbReference>
<dbReference type="Gene3D" id="6.10.340.10">
    <property type="match status" value="1"/>
</dbReference>
<evidence type="ECO:0000259" key="5">
    <source>
        <dbReference type="PROSITE" id="PS50111"/>
    </source>
</evidence>